<organism evidence="1 2">
    <name type="scientific">Mesorhizobium denitrificans</name>
    <dbReference type="NCBI Taxonomy" id="2294114"/>
    <lineage>
        <taxon>Bacteria</taxon>
        <taxon>Pseudomonadati</taxon>
        <taxon>Pseudomonadota</taxon>
        <taxon>Alphaproteobacteria</taxon>
        <taxon>Hyphomicrobiales</taxon>
        <taxon>Phyllobacteriaceae</taxon>
        <taxon>Mesorhizobium</taxon>
    </lineage>
</organism>
<name>A0A371X6A5_9HYPH</name>
<gene>
    <name evidence="1" type="ORF">DY251_18460</name>
</gene>
<keyword evidence="2" id="KW-1185">Reference proteome</keyword>
<reference evidence="2" key="1">
    <citation type="submission" date="2018-08" db="EMBL/GenBank/DDBJ databases">
        <authorList>
            <person name="Im W.T."/>
        </authorList>
    </citation>
    <scope>NUCLEOTIDE SEQUENCE [LARGE SCALE GENOMIC DNA]</scope>
    <source>
        <strain evidence="2">LA-28</strain>
    </source>
</reference>
<dbReference type="InterPro" id="IPR025586">
    <property type="entry name" value="PcfJ"/>
</dbReference>
<dbReference type="Pfam" id="PF14284">
    <property type="entry name" value="PcfJ"/>
    <property type="match status" value="1"/>
</dbReference>
<sequence>MTPSPSLTWSVLADISRGRLRTTIPDIDTAAHPIIDLLTNVLALAQCQFKTALTPHSVQAHIEVRPSLPEGVISDAYDLIVEAVTDRARSTAWGKQLPIGQHIDQAGFLPFVIDLLKAGVPHDSIRDMARLVSMAIKTLNAAFQALGDTHLHAVLSRDLPERARRWKDEPKSLNPTIIWALATHLSGDPQRPDIIIRRVQALQLYAAVSNILTERPITDAIDDGLPLNPILAKRLDISETELRSLRGAREQERMFTSFGPDFVTAVRELKVHSVPLQEWPGNGKPDQPQAWLNTPWLTLREPQLLRPDRFDPQDDAMRDAIGAFRDDILCPLVIDRARTRFPQMPRRIRDFLYDLRFPSSTLLESAERKEFLTAVRTALVGSRGSKSFAEAVSIWHRRAASIAAVRHEHRAEKRGWPAICEPWHSVNGIDVIVPLTSAAELVEEGNALDHCVGSYYDPCRRGEKQILSLRRNGAHAATIELNLSGDEKDLSMQVGQFRTWRNARPDQASHDALKNFLAAINRGEHRLQRKTLIAHRKAMCDVWDGSWSTRRLSLDHARSVFPLYLSLLPRGTPGDFDQWRAAGDLDASIDQLLIAMAGAEPEAIFDYIPW</sequence>
<proteinExistence type="predicted"/>
<accession>A0A371X6A5</accession>
<evidence type="ECO:0000313" key="1">
    <source>
        <dbReference type="EMBL" id="RFC64750.1"/>
    </source>
</evidence>
<dbReference type="EMBL" id="QURN01000017">
    <property type="protein sequence ID" value="RFC64750.1"/>
    <property type="molecule type" value="Genomic_DNA"/>
</dbReference>
<dbReference type="Proteomes" id="UP000262379">
    <property type="component" value="Unassembled WGS sequence"/>
</dbReference>
<evidence type="ECO:0000313" key="2">
    <source>
        <dbReference type="Proteomes" id="UP000262379"/>
    </source>
</evidence>
<comment type="caution">
    <text evidence="1">The sequence shown here is derived from an EMBL/GenBank/DDBJ whole genome shotgun (WGS) entry which is preliminary data.</text>
</comment>
<dbReference type="RefSeq" id="WP_116625394.1">
    <property type="nucleotide sequence ID" value="NZ_QURN01000017.1"/>
</dbReference>
<dbReference type="AlphaFoldDB" id="A0A371X6A5"/>
<protein>
    <submittedName>
        <fullName evidence="1">Uncharacterized protein</fullName>
    </submittedName>
</protein>